<evidence type="ECO:0000313" key="6">
    <source>
        <dbReference type="EMBL" id="KAG8468552.1"/>
    </source>
</evidence>
<dbReference type="GO" id="GO:0008270">
    <property type="term" value="F:zinc ion binding"/>
    <property type="evidence" value="ECO:0007669"/>
    <property type="project" value="UniProtKB-KW"/>
</dbReference>
<dbReference type="InterPro" id="IPR013083">
    <property type="entry name" value="Znf_RING/FYVE/PHD"/>
</dbReference>
<dbReference type="InterPro" id="IPR051834">
    <property type="entry name" value="RING_finger_E3_ligase"/>
</dbReference>
<reference evidence="6" key="1">
    <citation type="submission" date="2021-05" db="EMBL/GenBank/DDBJ databases">
        <title>The genome of the haptophyte Pavlova lutheri (Diacronema luteri, Pavlovales) - a model for lipid biosynthesis in eukaryotic algae.</title>
        <authorList>
            <person name="Hulatt C.J."/>
            <person name="Posewitz M.C."/>
        </authorList>
    </citation>
    <scope>NUCLEOTIDE SEQUENCE</scope>
    <source>
        <strain evidence="6">NIVA-4/92</strain>
    </source>
</reference>
<dbReference type="Gene3D" id="3.30.40.10">
    <property type="entry name" value="Zinc/RING finger domain, C3HC4 (zinc finger)"/>
    <property type="match status" value="1"/>
</dbReference>
<protein>
    <recommendedName>
        <fullName evidence="5">RING-type domain-containing protein</fullName>
    </recommendedName>
</protein>
<dbReference type="EMBL" id="JAGTXO010000004">
    <property type="protein sequence ID" value="KAG8468552.1"/>
    <property type="molecule type" value="Genomic_DNA"/>
</dbReference>
<dbReference type="PANTHER" id="PTHR45931">
    <property type="entry name" value="SI:CH211-59O9.10"/>
    <property type="match status" value="1"/>
</dbReference>
<sequence>MARPPGLELVGERVTAWRRLNVRAHLGEPLSELVIEAQRRAAARVYQRRLGQGPLLSAEEVLRLRRLWFDPEALTIEENLMLLQFREIDPCDYHLLLELDNSVKPRTVPVERIDALPCVIASAAVTGELGAEGDTCAVCMESFEHDSMLTILPCGHRFHRACIREWLSRCSTKCPSDGLPIFAGA</sequence>
<evidence type="ECO:0000256" key="3">
    <source>
        <dbReference type="ARBA" id="ARBA00022833"/>
    </source>
</evidence>
<evidence type="ECO:0000313" key="7">
    <source>
        <dbReference type="Proteomes" id="UP000751190"/>
    </source>
</evidence>
<dbReference type="Proteomes" id="UP000751190">
    <property type="component" value="Unassembled WGS sequence"/>
</dbReference>
<keyword evidence="2 4" id="KW-0863">Zinc-finger</keyword>
<evidence type="ECO:0000256" key="2">
    <source>
        <dbReference type="ARBA" id="ARBA00022771"/>
    </source>
</evidence>
<dbReference type="InterPro" id="IPR001841">
    <property type="entry name" value="Znf_RING"/>
</dbReference>
<dbReference type="GO" id="GO:0006511">
    <property type="term" value="P:ubiquitin-dependent protein catabolic process"/>
    <property type="evidence" value="ECO:0007669"/>
    <property type="project" value="TreeGrafter"/>
</dbReference>
<dbReference type="SUPFAM" id="SSF57850">
    <property type="entry name" value="RING/U-box"/>
    <property type="match status" value="1"/>
</dbReference>
<dbReference type="AlphaFoldDB" id="A0A8J5XU60"/>
<dbReference type="GO" id="GO:0005634">
    <property type="term" value="C:nucleus"/>
    <property type="evidence" value="ECO:0007669"/>
    <property type="project" value="TreeGrafter"/>
</dbReference>
<dbReference type="OrthoDB" id="8062037at2759"/>
<name>A0A8J5XU60_DIALT</name>
<accession>A0A8J5XU60</accession>
<dbReference type="GO" id="GO:0061630">
    <property type="term" value="F:ubiquitin protein ligase activity"/>
    <property type="evidence" value="ECO:0007669"/>
    <property type="project" value="TreeGrafter"/>
</dbReference>
<evidence type="ECO:0000259" key="5">
    <source>
        <dbReference type="PROSITE" id="PS50089"/>
    </source>
</evidence>
<feature type="domain" description="RING-type" evidence="5">
    <location>
        <begin position="136"/>
        <end position="177"/>
    </location>
</feature>
<keyword evidence="3" id="KW-0862">Zinc</keyword>
<dbReference type="PANTHER" id="PTHR45931:SF3">
    <property type="entry name" value="RING ZINC FINGER-CONTAINING PROTEIN"/>
    <property type="match status" value="1"/>
</dbReference>
<evidence type="ECO:0000256" key="4">
    <source>
        <dbReference type="PROSITE-ProRule" id="PRU00175"/>
    </source>
</evidence>
<evidence type="ECO:0000256" key="1">
    <source>
        <dbReference type="ARBA" id="ARBA00022723"/>
    </source>
</evidence>
<comment type="caution">
    <text evidence="6">The sequence shown here is derived from an EMBL/GenBank/DDBJ whole genome shotgun (WGS) entry which is preliminary data.</text>
</comment>
<gene>
    <name evidence="6" type="ORF">KFE25_013635</name>
</gene>
<proteinExistence type="predicted"/>
<dbReference type="SMART" id="SM00184">
    <property type="entry name" value="RING"/>
    <property type="match status" value="1"/>
</dbReference>
<organism evidence="6 7">
    <name type="scientific">Diacronema lutheri</name>
    <name type="common">Unicellular marine alga</name>
    <name type="synonym">Monochrysis lutheri</name>
    <dbReference type="NCBI Taxonomy" id="2081491"/>
    <lineage>
        <taxon>Eukaryota</taxon>
        <taxon>Haptista</taxon>
        <taxon>Haptophyta</taxon>
        <taxon>Pavlovophyceae</taxon>
        <taxon>Pavlovales</taxon>
        <taxon>Pavlovaceae</taxon>
        <taxon>Diacronema</taxon>
    </lineage>
</organism>
<keyword evidence="7" id="KW-1185">Reference proteome</keyword>
<dbReference type="PROSITE" id="PS50089">
    <property type="entry name" value="ZF_RING_2"/>
    <property type="match status" value="1"/>
</dbReference>
<dbReference type="Pfam" id="PF13639">
    <property type="entry name" value="zf-RING_2"/>
    <property type="match status" value="1"/>
</dbReference>
<keyword evidence="1" id="KW-0479">Metal-binding</keyword>